<evidence type="ECO:0000256" key="1">
    <source>
        <dbReference type="SAM" id="MobiDB-lite"/>
    </source>
</evidence>
<evidence type="ECO:0000256" key="2">
    <source>
        <dbReference type="SAM" id="Phobius"/>
    </source>
</evidence>
<feature type="transmembrane region" description="Helical" evidence="2">
    <location>
        <begin position="194"/>
        <end position="216"/>
    </location>
</feature>
<proteinExistence type="predicted"/>
<sequence>MRRSLPAAAEAAVLTIFVLLLTPHTAVVRAQVLDMATDPASNATAPAVAGSTPAPAAAAMAQSGGSVIDALAAAGGNVASVVDQFKAASDPATEAALAAAAKVPDPIKTGVNETAVAEFLATFHQNFGTGANLAALKGFRESSSIAAAYAQGTTVYNTLVAAAQLGITAITAGPFAVIGLLVIALGLGSAITSLLGGILYAAGSAVGLYVSIAAAIGNECAPSTDTGGDTTNTGTTPVPTGGSGGSGSGSGSNFSPPPASKKGKKQPKPAVNCFNAQKQAGWMSSLQKSAFEASKHLIPFVFDGGDDSLLTLTEGILDATVTVAKNMQGTP</sequence>
<organism evidence="4 5">
    <name type="scientific">Edaphochlamys debaryana</name>
    <dbReference type="NCBI Taxonomy" id="47281"/>
    <lineage>
        <taxon>Eukaryota</taxon>
        <taxon>Viridiplantae</taxon>
        <taxon>Chlorophyta</taxon>
        <taxon>core chlorophytes</taxon>
        <taxon>Chlorophyceae</taxon>
        <taxon>CS clade</taxon>
        <taxon>Chlamydomonadales</taxon>
        <taxon>Chlamydomonadales incertae sedis</taxon>
        <taxon>Edaphochlamys</taxon>
    </lineage>
</organism>
<dbReference type="OrthoDB" id="545655at2759"/>
<dbReference type="AlphaFoldDB" id="A0A836BR31"/>
<feature type="compositionally biased region" description="Low complexity" evidence="1">
    <location>
        <begin position="223"/>
        <end position="240"/>
    </location>
</feature>
<protein>
    <submittedName>
        <fullName evidence="4">Uncharacterized protein</fullName>
    </submittedName>
</protein>
<evidence type="ECO:0000313" key="4">
    <source>
        <dbReference type="EMBL" id="KAG2484228.1"/>
    </source>
</evidence>
<name>A0A836BR31_9CHLO</name>
<keyword evidence="3" id="KW-0732">Signal</keyword>
<comment type="caution">
    <text evidence="4">The sequence shown here is derived from an EMBL/GenBank/DDBJ whole genome shotgun (WGS) entry which is preliminary data.</text>
</comment>
<keyword evidence="5" id="KW-1185">Reference proteome</keyword>
<feature type="signal peptide" evidence="3">
    <location>
        <begin position="1"/>
        <end position="30"/>
    </location>
</feature>
<feature type="compositionally biased region" description="Gly residues" evidence="1">
    <location>
        <begin position="241"/>
        <end position="250"/>
    </location>
</feature>
<keyword evidence="2" id="KW-1133">Transmembrane helix</keyword>
<feature type="region of interest" description="Disordered" evidence="1">
    <location>
        <begin position="223"/>
        <end position="269"/>
    </location>
</feature>
<keyword evidence="2" id="KW-0812">Transmembrane</keyword>
<evidence type="ECO:0000313" key="5">
    <source>
        <dbReference type="Proteomes" id="UP000612055"/>
    </source>
</evidence>
<feature type="chain" id="PRO_5032435324" evidence="3">
    <location>
        <begin position="31"/>
        <end position="331"/>
    </location>
</feature>
<dbReference type="EMBL" id="JAEHOE010000154">
    <property type="protein sequence ID" value="KAG2484228.1"/>
    <property type="molecule type" value="Genomic_DNA"/>
</dbReference>
<keyword evidence="2" id="KW-0472">Membrane</keyword>
<gene>
    <name evidence="4" type="ORF">HYH03_016963</name>
</gene>
<accession>A0A836BR31</accession>
<dbReference type="Proteomes" id="UP000612055">
    <property type="component" value="Unassembled WGS sequence"/>
</dbReference>
<evidence type="ECO:0000256" key="3">
    <source>
        <dbReference type="SAM" id="SignalP"/>
    </source>
</evidence>
<feature type="transmembrane region" description="Helical" evidence="2">
    <location>
        <begin position="165"/>
        <end position="187"/>
    </location>
</feature>
<reference evidence="4" key="1">
    <citation type="journal article" date="2020" name="bioRxiv">
        <title>Comparative genomics of Chlamydomonas.</title>
        <authorList>
            <person name="Craig R.J."/>
            <person name="Hasan A.R."/>
            <person name="Ness R.W."/>
            <person name="Keightley P.D."/>
        </authorList>
    </citation>
    <scope>NUCLEOTIDE SEQUENCE</scope>
    <source>
        <strain evidence="4">CCAP 11/70</strain>
    </source>
</reference>